<evidence type="ECO:0000313" key="3">
    <source>
        <dbReference type="Proteomes" id="UP000017746"/>
    </source>
</evidence>
<dbReference type="eggNOG" id="COG1192">
    <property type="taxonomic scope" value="Bacteria"/>
</dbReference>
<name>U5W8J3_9ACTN</name>
<proteinExistence type="predicted"/>
<evidence type="ECO:0000259" key="1">
    <source>
        <dbReference type="Pfam" id="PF13614"/>
    </source>
</evidence>
<accession>U5W8J3</accession>
<dbReference type="PANTHER" id="PTHR13696:SF99">
    <property type="entry name" value="COBYRINIC ACID AC-DIAMIDE SYNTHASE"/>
    <property type="match status" value="1"/>
</dbReference>
<evidence type="ECO:0000313" key="2">
    <source>
        <dbReference type="EMBL" id="AGZ44300.1"/>
    </source>
</evidence>
<dbReference type="CDD" id="cd02042">
    <property type="entry name" value="ParAB_family"/>
    <property type="match status" value="1"/>
</dbReference>
<protein>
    <submittedName>
        <fullName evidence="2">Cobyrinic acid a,c-diamide synthase</fullName>
    </submittedName>
</protein>
<dbReference type="PANTHER" id="PTHR13696">
    <property type="entry name" value="P-LOOP CONTAINING NUCLEOSIDE TRIPHOSPHATE HYDROLASE"/>
    <property type="match status" value="1"/>
</dbReference>
<dbReference type="PATRIC" id="fig|1246995.3.peg.6115"/>
<dbReference type="Proteomes" id="UP000017746">
    <property type="component" value="Chromosome"/>
</dbReference>
<keyword evidence="3" id="KW-1185">Reference proteome</keyword>
<dbReference type="AlphaFoldDB" id="U5W8J3"/>
<dbReference type="KEGG" id="afs:AFR_30200"/>
<dbReference type="RefSeq" id="WP_023560637.1">
    <property type="nucleotide sequence ID" value="NC_022657.1"/>
</dbReference>
<dbReference type="SUPFAM" id="SSF52540">
    <property type="entry name" value="P-loop containing nucleoside triphosphate hydrolases"/>
    <property type="match status" value="1"/>
</dbReference>
<gene>
    <name evidence="2" type="ORF">AFR_30200</name>
</gene>
<feature type="domain" description="AAA" evidence="1">
    <location>
        <begin position="2"/>
        <end position="201"/>
    </location>
</feature>
<organism evidence="2 3">
    <name type="scientific">Actinoplanes friuliensis DSM 7358</name>
    <dbReference type="NCBI Taxonomy" id="1246995"/>
    <lineage>
        <taxon>Bacteria</taxon>
        <taxon>Bacillati</taxon>
        <taxon>Actinomycetota</taxon>
        <taxon>Actinomycetes</taxon>
        <taxon>Micromonosporales</taxon>
        <taxon>Micromonosporaceae</taxon>
        <taxon>Actinoplanes</taxon>
    </lineage>
</organism>
<dbReference type="EMBL" id="CP006272">
    <property type="protein sequence ID" value="AGZ44300.1"/>
    <property type="molecule type" value="Genomic_DNA"/>
</dbReference>
<sequence>MNYKGGVGKTTLTANLAAEIANRGHRVLMIDLDPQTNLTFSFFTVEEWNADLRNTRTIQRWYDGEMPGRDIPLEQLVLTPERVNAKVKENAGQLDLISSHLGLINIDLQLAAKLGATTLGESKRKFLQVHGCLAAALKSPAFADYDLVLIDCPPNFGLVTKTAIVASEYILVPAKADYLSTLGIGYLRHSVDKLVTDYNDYLGHGSVGEAGGKRIEPKFAGVVFTMTQIHAGQPINTQRMQIENTRALGDMPVFRASVRNSPRYFAEAGPDGVPPVLVGAIDDPVSRELRALSDEFVEAIAGGKHRS</sequence>
<dbReference type="STRING" id="1246995.AFR_30200"/>
<dbReference type="HOGENOM" id="CLU_037612_4_0_11"/>
<reference evidence="2 3" key="1">
    <citation type="journal article" date="2014" name="J. Biotechnol.">
        <title>Complete genome sequence of the actinobacterium Actinoplanes friuliensis HAG 010964, producer of the lipopeptide antibiotic friulimycin.</title>
        <authorList>
            <person name="Ruckert C."/>
            <person name="Szczepanowski R."/>
            <person name="Albersmeier A."/>
            <person name="Goesmann A."/>
            <person name="Fischer N."/>
            <person name="Steinkamper A."/>
            <person name="Puhler A."/>
            <person name="Biener R."/>
            <person name="Schwartz D."/>
            <person name="Kalinowski J."/>
        </authorList>
    </citation>
    <scope>NUCLEOTIDE SEQUENCE [LARGE SCALE GENOMIC DNA]</scope>
    <source>
        <strain evidence="2 3">DSM 7358</strain>
    </source>
</reference>
<dbReference type="InterPro" id="IPR027417">
    <property type="entry name" value="P-loop_NTPase"/>
</dbReference>
<dbReference type="Pfam" id="PF13614">
    <property type="entry name" value="AAA_31"/>
    <property type="match status" value="1"/>
</dbReference>
<dbReference type="Gene3D" id="3.40.50.300">
    <property type="entry name" value="P-loop containing nucleotide triphosphate hydrolases"/>
    <property type="match status" value="1"/>
</dbReference>
<dbReference type="InterPro" id="IPR050678">
    <property type="entry name" value="DNA_Partitioning_ATPase"/>
</dbReference>
<dbReference type="InterPro" id="IPR025669">
    <property type="entry name" value="AAA_dom"/>
</dbReference>